<feature type="non-terminal residue" evidence="1">
    <location>
        <position position="1"/>
    </location>
</feature>
<sequence length="53" mass="6164">NGHTLKHRRFPLNIRKHFFTVRATKHWNRLPRKVVQSPSLGTFKSLVDIALGS</sequence>
<dbReference type="AlphaFoldDB" id="A0A091PHZ7"/>
<evidence type="ECO:0000313" key="2">
    <source>
        <dbReference type="Proteomes" id="UP000054379"/>
    </source>
</evidence>
<proteinExistence type="predicted"/>
<reference evidence="1 2" key="1">
    <citation type="submission" date="2014-04" db="EMBL/GenBank/DDBJ databases">
        <title>Genome evolution of avian class.</title>
        <authorList>
            <person name="Zhang G."/>
            <person name="Li C."/>
        </authorList>
    </citation>
    <scope>NUCLEOTIDE SEQUENCE [LARGE SCALE GENOMIC DNA]</scope>
    <source>
        <strain evidence="1">BGI_N329</strain>
    </source>
</reference>
<organism evidence="1 2">
    <name type="scientific">Haliaeetus albicilla</name>
    <name type="common">White-tailed sea-eagle</name>
    <name type="synonym">Falco albicilla</name>
    <dbReference type="NCBI Taxonomy" id="8969"/>
    <lineage>
        <taxon>Eukaryota</taxon>
        <taxon>Metazoa</taxon>
        <taxon>Chordata</taxon>
        <taxon>Craniata</taxon>
        <taxon>Vertebrata</taxon>
        <taxon>Euteleostomi</taxon>
        <taxon>Archelosauria</taxon>
        <taxon>Archosauria</taxon>
        <taxon>Dinosauria</taxon>
        <taxon>Saurischia</taxon>
        <taxon>Theropoda</taxon>
        <taxon>Coelurosauria</taxon>
        <taxon>Aves</taxon>
        <taxon>Neognathae</taxon>
        <taxon>Neoaves</taxon>
        <taxon>Telluraves</taxon>
        <taxon>Accipitrimorphae</taxon>
        <taxon>Accipitriformes</taxon>
        <taxon>Accipitridae</taxon>
        <taxon>Accipitrinae</taxon>
        <taxon>Haliaeetus</taxon>
    </lineage>
</organism>
<name>A0A091PHZ7_HALAL</name>
<dbReference type="Proteomes" id="UP000054379">
    <property type="component" value="Unassembled WGS sequence"/>
</dbReference>
<dbReference type="EMBL" id="KK659517">
    <property type="protein sequence ID" value="KFQ07260.1"/>
    <property type="molecule type" value="Genomic_DNA"/>
</dbReference>
<accession>A0A091PHZ7</accession>
<protein>
    <submittedName>
        <fullName evidence="1">Uncharacterized protein</fullName>
    </submittedName>
</protein>
<feature type="non-terminal residue" evidence="1">
    <location>
        <position position="53"/>
    </location>
</feature>
<gene>
    <name evidence="1" type="ORF">N329_01923</name>
</gene>
<evidence type="ECO:0000313" key="1">
    <source>
        <dbReference type="EMBL" id="KFQ07260.1"/>
    </source>
</evidence>